<reference evidence="2" key="1">
    <citation type="submission" date="2023-07" db="EMBL/GenBank/DDBJ databases">
        <title>Genomic Encyclopedia of Type Strains, Phase IV (KMG-IV): sequencing the most valuable type-strain genomes for metagenomic binning, comparative biology and taxonomic classification.</title>
        <authorList>
            <person name="Goeker M."/>
        </authorList>
    </citation>
    <scope>NUCLEOTIDE SEQUENCE</scope>
    <source>
        <strain evidence="2">DSM 26174</strain>
    </source>
</reference>
<evidence type="ECO:0000256" key="1">
    <source>
        <dbReference type="SAM" id="Phobius"/>
    </source>
</evidence>
<evidence type="ECO:0000313" key="3">
    <source>
        <dbReference type="Proteomes" id="UP001185092"/>
    </source>
</evidence>
<evidence type="ECO:0000313" key="2">
    <source>
        <dbReference type="EMBL" id="MDR6241048.1"/>
    </source>
</evidence>
<keyword evidence="3" id="KW-1185">Reference proteome</keyword>
<dbReference type="EMBL" id="JAVDQD010000006">
    <property type="protein sequence ID" value="MDR6241048.1"/>
    <property type="molecule type" value="Genomic_DNA"/>
</dbReference>
<accession>A0AAE4BUR6</accession>
<dbReference type="Proteomes" id="UP001185092">
    <property type="component" value="Unassembled WGS sequence"/>
</dbReference>
<protein>
    <submittedName>
        <fullName evidence="2">Uncharacterized protein</fullName>
    </submittedName>
</protein>
<comment type="caution">
    <text evidence="2">The sequence shown here is derived from an EMBL/GenBank/DDBJ whole genome shotgun (WGS) entry which is preliminary data.</text>
</comment>
<keyword evidence="1" id="KW-0812">Transmembrane</keyword>
<sequence>MYEKPIQRIKRSNSFGGVGTEALAVKSPLKRAASCADIDCFDVFPEVDDETDFSFFDYKFKQKLFNKLPASIKRRLIKSGRVNFENTGGLIEQRAPFDQSRLRFEAPVLDLPQAQGASNWVKFEDDSQSLASVVGSAYSTGVGESLYEAFHWDVWDDLPSGGQAALWGTNWLEQLRLIRQNYSHIGKSGVDNLIAGAGLVSGGMGLMADTAGMVSSLSSGKTSKESGDVALTSAFYSSFFTNIHEVLRAVKAFFKELKEVRKHLTKGGSGASSAVLIHEHASASASVLDGFVKAARNVALTVKVFYKMMGSASSELMKVIPGLGIADGSLQMAMQINYLVHSVISFFDMKSMKSEYQEMFRDDSVLSEVLDESGASNVETLKAIAFSEGVHSESTVALAQKYYLTRGLKKITKKRIKRAALNITTSINRILAEILKFTGIGTMGGFAYSLSISAVTGLVILGRGLKQEYQNLAMDQEKSSGAKMKEREDQVRVFLHLLEDASRGGIDDQSLESVQELDKMFKASGMRMHKFLGSKDKYEGVKKLHYALAERE</sequence>
<proteinExistence type="predicted"/>
<feature type="transmembrane region" description="Helical" evidence="1">
    <location>
        <begin position="446"/>
        <end position="465"/>
    </location>
</feature>
<dbReference type="RefSeq" id="WP_309941528.1">
    <property type="nucleotide sequence ID" value="NZ_AP025305.1"/>
</dbReference>
<gene>
    <name evidence="2" type="ORF">HNQ88_004124</name>
</gene>
<name>A0AAE4BUR6_9BACT</name>
<keyword evidence="1" id="KW-1133">Transmembrane helix</keyword>
<dbReference type="AlphaFoldDB" id="A0AAE4BUR6"/>
<organism evidence="2 3">
    <name type="scientific">Aureibacter tunicatorum</name>
    <dbReference type="NCBI Taxonomy" id="866807"/>
    <lineage>
        <taxon>Bacteria</taxon>
        <taxon>Pseudomonadati</taxon>
        <taxon>Bacteroidota</taxon>
        <taxon>Cytophagia</taxon>
        <taxon>Cytophagales</taxon>
        <taxon>Persicobacteraceae</taxon>
        <taxon>Aureibacter</taxon>
    </lineage>
</organism>
<keyword evidence="1" id="KW-0472">Membrane</keyword>